<gene>
    <name evidence="1" type="ORF">Ccr32_gp183</name>
</gene>
<name>A0A1V0EDW2_9CAUD</name>
<reference evidence="2" key="1">
    <citation type="journal article" date="2017" name="Curr. Microbiol.">
        <title>Genomic Diversity of Type B3 Bacteriophages of Caulobacter crescentus.</title>
        <authorList>
            <person name="Ash K.T."/>
            <person name="Drake K.M."/>
            <person name="Gibbs W.S."/>
            <person name="Ely B."/>
        </authorList>
    </citation>
    <scope>NUCLEOTIDE SEQUENCE [LARGE SCALE GENOMIC DNA]</scope>
</reference>
<protein>
    <submittedName>
        <fullName evidence="1">Uncharacterized protein</fullName>
    </submittedName>
</protein>
<dbReference type="EMBL" id="KY555146">
    <property type="protein sequence ID" value="ARB15101.1"/>
    <property type="molecule type" value="Genomic_DNA"/>
</dbReference>
<evidence type="ECO:0000313" key="2">
    <source>
        <dbReference type="Proteomes" id="UP000222485"/>
    </source>
</evidence>
<evidence type="ECO:0000313" key="1">
    <source>
        <dbReference type="EMBL" id="ARB15101.1"/>
    </source>
</evidence>
<proteinExistence type="predicted"/>
<organism evidence="1 2">
    <name type="scientific">Caulobacter phage Ccr32</name>
    <dbReference type="NCBI Taxonomy" id="1959738"/>
    <lineage>
        <taxon>Viruses</taxon>
        <taxon>Duplodnaviria</taxon>
        <taxon>Heunggongvirae</taxon>
        <taxon>Uroviricota</taxon>
        <taxon>Caudoviricetes</taxon>
        <taxon>Jeanschmidtviridae</taxon>
        <taxon>Shapirovirus</taxon>
        <taxon>Shapirovirus cbk</taxon>
    </lineage>
</organism>
<dbReference type="Proteomes" id="UP000222485">
    <property type="component" value="Genome"/>
</dbReference>
<sequence>MIPPSFVFALLARQNPDAWRWRWKFDAKYRRIPLQRRFGGYMPTRVQAKDMITFIGHRRLERRTLEKDHHAPAPR</sequence>
<accession>A0A1V0EDW2</accession>